<sequence>MKDMRVGSRMKIAMVCGVALFLAGCAENKGPEPPKPGSPAFKWNSAKESYKKGEYIKVSGVLVELAEKKGEFTEQARPWAMVMTGGMSNAYMELADKFAEGTKKTRGDAVPFRRYNNEYKGKASAAAMQFVELARAYVAESKAADAKFVFEMPESSAAEPGQYKKITTGLMVPAAEIVSVEQEVVRREIANQASIALGSPKDPAKARAAYKDGAATAAGQAFLYMTAKQLWNVGEMFAPKKLNQPARFTHAAYDAATQALGLVKGNKDADALLKKIAEADKKLPKE</sequence>
<dbReference type="RefSeq" id="WP_194452254.1">
    <property type="nucleotide sequence ID" value="NZ_CP063849.1"/>
</dbReference>
<proteinExistence type="predicted"/>
<dbReference type="KEGG" id="pfer:IRI77_11790"/>
<dbReference type="Proteomes" id="UP000593892">
    <property type="component" value="Chromosome"/>
</dbReference>
<gene>
    <name evidence="1" type="ORF">IRI77_11790</name>
</gene>
<evidence type="ECO:0000313" key="2">
    <source>
        <dbReference type="Proteomes" id="UP000593892"/>
    </source>
</evidence>
<protein>
    <recommendedName>
        <fullName evidence="3">Lipoprotein</fullName>
    </recommendedName>
</protein>
<evidence type="ECO:0000313" key="1">
    <source>
        <dbReference type="EMBL" id="QOY90594.1"/>
    </source>
</evidence>
<keyword evidence="2" id="KW-1185">Reference proteome</keyword>
<dbReference type="PROSITE" id="PS51257">
    <property type="entry name" value="PROKAR_LIPOPROTEIN"/>
    <property type="match status" value="1"/>
</dbReference>
<dbReference type="AlphaFoldDB" id="A0A7S7SMM7"/>
<reference evidence="1 2" key="1">
    <citation type="submission" date="2020-10" db="EMBL/GenBank/DDBJ databases">
        <title>Complete genome sequence of Paludibaculum fermentans P105T, a facultatively anaerobic acidobacterium capable of dissimilatory Fe(III) reduction.</title>
        <authorList>
            <person name="Dedysh S.N."/>
            <person name="Beletsky A.V."/>
            <person name="Kulichevskaya I.S."/>
            <person name="Mardanov A.V."/>
            <person name="Ravin N.V."/>
        </authorList>
    </citation>
    <scope>NUCLEOTIDE SEQUENCE [LARGE SCALE GENOMIC DNA]</scope>
    <source>
        <strain evidence="1 2">P105</strain>
    </source>
</reference>
<name>A0A7S7SMM7_PALFE</name>
<evidence type="ECO:0008006" key="3">
    <source>
        <dbReference type="Google" id="ProtNLM"/>
    </source>
</evidence>
<organism evidence="1 2">
    <name type="scientific">Paludibaculum fermentans</name>
    <dbReference type="NCBI Taxonomy" id="1473598"/>
    <lineage>
        <taxon>Bacteria</taxon>
        <taxon>Pseudomonadati</taxon>
        <taxon>Acidobacteriota</taxon>
        <taxon>Terriglobia</taxon>
        <taxon>Bryobacterales</taxon>
        <taxon>Bryobacteraceae</taxon>
        <taxon>Paludibaculum</taxon>
    </lineage>
</organism>
<accession>A0A7S7SMM7</accession>
<dbReference type="EMBL" id="CP063849">
    <property type="protein sequence ID" value="QOY90594.1"/>
    <property type="molecule type" value="Genomic_DNA"/>
</dbReference>